<organism evidence="6 7">
    <name type="scientific">Mesorhizobium marinum</name>
    <dbReference type="NCBI Taxonomy" id="3228790"/>
    <lineage>
        <taxon>Bacteria</taxon>
        <taxon>Pseudomonadati</taxon>
        <taxon>Pseudomonadota</taxon>
        <taxon>Alphaproteobacteria</taxon>
        <taxon>Hyphomicrobiales</taxon>
        <taxon>Phyllobacteriaceae</taxon>
        <taxon>Mesorhizobium</taxon>
    </lineage>
</organism>
<dbReference type="InterPro" id="IPR036390">
    <property type="entry name" value="WH_DNA-bd_sf"/>
</dbReference>
<dbReference type="Pfam" id="PF03466">
    <property type="entry name" value="LysR_substrate"/>
    <property type="match status" value="1"/>
</dbReference>
<accession>A0ABV3QXL9</accession>
<sequence>MTLSRALIPDLGKLQAFESAARHGSVTQAGRELSLTQSTVSRQIGELERQLGVLLFERVRQRVVLSEAGRKFLPDARKLLQQGEAAMLRAMAGSKASLLRLATLPTFGARWLTPRLPGFLAAHPQVVLDIASRSEPFDLEEQGFDAAIHYGQPVWANATCRYVCQEVIVPVASPVLAGHAEPQTAETLAQLPLLHLATRPKAWSDWFALAGVETTASYQGHRFDQFAMVIEAASAGLGVALLPLYLIEQELQGGQLRVVVDRPLPTENGYHFVMPNGKLDQPAANALYRWIVSEVGGVPVDRPAA</sequence>
<dbReference type="Gene3D" id="1.10.10.10">
    <property type="entry name" value="Winged helix-like DNA-binding domain superfamily/Winged helix DNA-binding domain"/>
    <property type="match status" value="1"/>
</dbReference>
<comment type="similarity">
    <text evidence="1">Belongs to the LysR transcriptional regulatory family.</text>
</comment>
<evidence type="ECO:0000313" key="7">
    <source>
        <dbReference type="Proteomes" id="UP001556196"/>
    </source>
</evidence>
<dbReference type="SUPFAM" id="SSF53850">
    <property type="entry name" value="Periplasmic binding protein-like II"/>
    <property type="match status" value="1"/>
</dbReference>
<keyword evidence="7" id="KW-1185">Reference proteome</keyword>
<dbReference type="Gene3D" id="3.40.190.10">
    <property type="entry name" value="Periplasmic binding protein-like II"/>
    <property type="match status" value="2"/>
</dbReference>
<dbReference type="EMBL" id="JBFOCI010000002">
    <property type="protein sequence ID" value="MEW9805555.1"/>
    <property type="molecule type" value="Genomic_DNA"/>
</dbReference>
<gene>
    <name evidence="6" type="ORF">ABUE31_06105</name>
</gene>
<dbReference type="SUPFAM" id="SSF46785">
    <property type="entry name" value="Winged helix' DNA-binding domain"/>
    <property type="match status" value="1"/>
</dbReference>
<dbReference type="PANTHER" id="PTHR30537:SF26">
    <property type="entry name" value="GLYCINE CLEAVAGE SYSTEM TRANSCRIPTIONAL ACTIVATOR"/>
    <property type="match status" value="1"/>
</dbReference>
<dbReference type="InterPro" id="IPR036388">
    <property type="entry name" value="WH-like_DNA-bd_sf"/>
</dbReference>
<dbReference type="PROSITE" id="PS50931">
    <property type="entry name" value="HTH_LYSR"/>
    <property type="match status" value="1"/>
</dbReference>
<dbReference type="PANTHER" id="PTHR30537">
    <property type="entry name" value="HTH-TYPE TRANSCRIPTIONAL REGULATOR"/>
    <property type="match status" value="1"/>
</dbReference>
<dbReference type="PRINTS" id="PR00039">
    <property type="entry name" value="HTHLYSR"/>
</dbReference>
<proteinExistence type="inferred from homology"/>
<evidence type="ECO:0000256" key="1">
    <source>
        <dbReference type="ARBA" id="ARBA00009437"/>
    </source>
</evidence>
<keyword evidence="4" id="KW-0804">Transcription</keyword>
<dbReference type="InterPro" id="IPR005119">
    <property type="entry name" value="LysR_subst-bd"/>
</dbReference>
<keyword evidence="3" id="KW-0238">DNA-binding</keyword>
<dbReference type="InterPro" id="IPR000847">
    <property type="entry name" value="LysR_HTH_N"/>
</dbReference>
<protein>
    <submittedName>
        <fullName evidence="6">LysR substrate-binding domain-containing protein</fullName>
    </submittedName>
</protein>
<dbReference type="Proteomes" id="UP001556196">
    <property type="component" value="Unassembled WGS sequence"/>
</dbReference>
<evidence type="ECO:0000256" key="4">
    <source>
        <dbReference type="ARBA" id="ARBA00023163"/>
    </source>
</evidence>
<dbReference type="RefSeq" id="WP_367722648.1">
    <property type="nucleotide sequence ID" value="NZ_JBFOCH010000001.1"/>
</dbReference>
<reference evidence="6 7" key="1">
    <citation type="submission" date="2024-06" db="EMBL/GenBank/DDBJ databases">
        <authorList>
            <person name="Tuo L."/>
        </authorList>
    </citation>
    <scope>NUCLEOTIDE SEQUENCE [LARGE SCALE GENOMIC DNA]</scope>
    <source>
        <strain evidence="6 7">ZMM04-5</strain>
    </source>
</reference>
<evidence type="ECO:0000313" key="6">
    <source>
        <dbReference type="EMBL" id="MEW9805555.1"/>
    </source>
</evidence>
<feature type="domain" description="HTH lysR-type" evidence="5">
    <location>
        <begin position="9"/>
        <end position="66"/>
    </location>
</feature>
<dbReference type="Pfam" id="PF00126">
    <property type="entry name" value="HTH_1"/>
    <property type="match status" value="1"/>
</dbReference>
<keyword evidence="2" id="KW-0805">Transcription regulation</keyword>
<evidence type="ECO:0000259" key="5">
    <source>
        <dbReference type="PROSITE" id="PS50931"/>
    </source>
</evidence>
<dbReference type="InterPro" id="IPR058163">
    <property type="entry name" value="LysR-type_TF_proteobact-type"/>
</dbReference>
<name>A0ABV3QXL9_9HYPH</name>
<comment type="caution">
    <text evidence="6">The sequence shown here is derived from an EMBL/GenBank/DDBJ whole genome shotgun (WGS) entry which is preliminary data.</text>
</comment>
<evidence type="ECO:0000256" key="2">
    <source>
        <dbReference type="ARBA" id="ARBA00023015"/>
    </source>
</evidence>
<evidence type="ECO:0000256" key="3">
    <source>
        <dbReference type="ARBA" id="ARBA00023125"/>
    </source>
</evidence>